<evidence type="ECO:0000256" key="1">
    <source>
        <dbReference type="SAM" id="Phobius"/>
    </source>
</evidence>
<organism evidence="2 3">
    <name type="scientific">Tautonia plasticadhaerens</name>
    <dbReference type="NCBI Taxonomy" id="2527974"/>
    <lineage>
        <taxon>Bacteria</taxon>
        <taxon>Pseudomonadati</taxon>
        <taxon>Planctomycetota</taxon>
        <taxon>Planctomycetia</taxon>
        <taxon>Isosphaerales</taxon>
        <taxon>Isosphaeraceae</taxon>
        <taxon>Tautonia</taxon>
    </lineage>
</organism>
<dbReference type="OrthoDB" id="291220at2"/>
<keyword evidence="1" id="KW-1133">Transmembrane helix</keyword>
<proteinExistence type="predicted"/>
<gene>
    <name evidence="2" type="ORF">ElP_05450</name>
</gene>
<evidence type="ECO:0000313" key="3">
    <source>
        <dbReference type="Proteomes" id="UP000317835"/>
    </source>
</evidence>
<dbReference type="Proteomes" id="UP000317835">
    <property type="component" value="Chromosome"/>
</dbReference>
<dbReference type="RefSeq" id="WP_145266991.1">
    <property type="nucleotide sequence ID" value="NZ_CP036426.1"/>
</dbReference>
<keyword evidence="3" id="KW-1185">Reference proteome</keyword>
<dbReference type="KEGG" id="tpla:ElP_05450"/>
<keyword evidence="1" id="KW-0812">Transmembrane</keyword>
<feature type="transmembrane region" description="Helical" evidence="1">
    <location>
        <begin position="56"/>
        <end position="79"/>
    </location>
</feature>
<reference evidence="2 3" key="1">
    <citation type="submission" date="2019-02" db="EMBL/GenBank/DDBJ databases">
        <title>Deep-cultivation of Planctomycetes and their phenomic and genomic characterization uncovers novel biology.</title>
        <authorList>
            <person name="Wiegand S."/>
            <person name="Jogler M."/>
            <person name="Boedeker C."/>
            <person name="Pinto D."/>
            <person name="Vollmers J."/>
            <person name="Rivas-Marin E."/>
            <person name="Kohn T."/>
            <person name="Peeters S.H."/>
            <person name="Heuer A."/>
            <person name="Rast P."/>
            <person name="Oberbeckmann S."/>
            <person name="Bunk B."/>
            <person name="Jeske O."/>
            <person name="Meyerdierks A."/>
            <person name="Storesund J.E."/>
            <person name="Kallscheuer N."/>
            <person name="Luecker S."/>
            <person name="Lage O.M."/>
            <person name="Pohl T."/>
            <person name="Merkel B.J."/>
            <person name="Hornburger P."/>
            <person name="Mueller R.-W."/>
            <person name="Bruemmer F."/>
            <person name="Labrenz M."/>
            <person name="Spormann A.M."/>
            <person name="Op den Camp H."/>
            <person name="Overmann J."/>
            <person name="Amann R."/>
            <person name="Jetten M.S.M."/>
            <person name="Mascher T."/>
            <person name="Medema M.H."/>
            <person name="Devos D.P."/>
            <person name="Kaster A.-K."/>
            <person name="Ovreas L."/>
            <person name="Rohde M."/>
            <person name="Galperin M.Y."/>
            <person name="Jogler C."/>
        </authorList>
    </citation>
    <scope>NUCLEOTIDE SEQUENCE [LARGE SCALE GENOMIC DNA]</scope>
    <source>
        <strain evidence="2 3">ElP</strain>
    </source>
</reference>
<name>A0A518GVT4_9BACT</name>
<sequence>MTPDGPAQGPTTRALPMVLFGMLTLLTFAGPLAIFVVGRGGERPSWPPDRPIEWRVFLGVTTGFLALLVACVADGMLTLRRLKREGGDRASATAEGTEADS</sequence>
<dbReference type="EMBL" id="CP036426">
    <property type="protein sequence ID" value="QDV32706.1"/>
    <property type="molecule type" value="Genomic_DNA"/>
</dbReference>
<dbReference type="AlphaFoldDB" id="A0A518GVT4"/>
<evidence type="ECO:0000313" key="2">
    <source>
        <dbReference type="EMBL" id="QDV32706.1"/>
    </source>
</evidence>
<feature type="transmembrane region" description="Helical" evidence="1">
    <location>
        <begin position="14"/>
        <end position="36"/>
    </location>
</feature>
<accession>A0A518GVT4</accession>
<keyword evidence="1" id="KW-0472">Membrane</keyword>
<protein>
    <submittedName>
        <fullName evidence="2">Uncharacterized protein</fullName>
    </submittedName>
</protein>